<gene>
    <name evidence="1" type="ORF">HMPREF9628_00176</name>
</gene>
<name>G9XBW8_9FIRM</name>
<dbReference type="AlphaFoldDB" id="G9XBW8"/>
<evidence type="ECO:0000313" key="2">
    <source>
        <dbReference type="Proteomes" id="UP000003379"/>
    </source>
</evidence>
<dbReference type="Proteomes" id="UP000003379">
    <property type="component" value="Unassembled WGS sequence"/>
</dbReference>
<reference evidence="1 2" key="1">
    <citation type="submission" date="2011-08" db="EMBL/GenBank/DDBJ databases">
        <title>The Genome Sequence of Eubacteriaceae bacterium CM5.</title>
        <authorList>
            <consortium name="The Broad Institute Genome Sequencing Platform"/>
            <person name="Earl A."/>
            <person name="Ward D."/>
            <person name="Feldgarden M."/>
            <person name="Gevers D."/>
            <person name="Sizova M."/>
            <person name="Hazen A."/>
            <person name="Epstein S."/>
            <person name="Young S.K."/>
            <person name="Zeng Q."/>
            <person name="Gargeya S."/>
            <person name="Fitzgerald M."/>
            <person name="Haas B."/>
            <person name="Abouelleil A."/>
            <person name="Alvarado L."/>
            <person name="Arachchi H.M."/>
            <person name="Berlin A."/>
            <person name="Brown A."/>
            <person name="Chapman S.B."/>
            <person name="Chen Z."/>
            <person name="Dunbar C."/>
            <person name="Freedman E."/>
            <person name="Gearin G."/>
            <person name="Gellesch M."/>
            <person name="Goldberg J."/>
            <person name="Griggs A."/>
            <person name="Gujja S."/>
            <person name="Heiman D."/>
            <person name="Howarth C."/>
            <person name="Larson L."/>
            <person name="Lui A."/>
            <person name="MacDonald P.J.P."/>
            <person name="Montmayeur A."/>
            <person name="Murphy C."/>
            <person name="Neiman D."/>
            <person name="Pearson M."/>
            <person name="Priest M."/>
            <person name="Roberts A."/>
            <person name="Saif S."/>
            <person name="Shea T."/>
            <person name="Shenoy N."/>
            <person name="Sisk P."/>
            <person name="Stolte C."/>
            <person name="Sykes S."/>
            <person name="Wortman J."/>
            <person name="Nusbaum C."/>
            <person name="Birren B."/>
        </authorList>
    </citation>
    <scope>NUCLEOTIDE SEQUENCE [LARGE SCALE GENOMIC DNA]</scope>
    <source>
        <strain evidence="1 2">CM5</strain>
    </source>
</reference>
<comment type="caution">
    <text evidence="1">The sequence shown here is derived from an EMBL/GenBank/DDBJ whole genome shotgun (WGS) entry which is preliminary data.</text>
</comment>
<evidence type="ECO:0000313" key="1">
    <source>
        <dbReference type="EMBL" id="EHL19455.1"/>
    </source>
</evidence>
<sequence>MEVEKRVSVKEFMRIFGLTYYTAYNIVYA</sequence>
<accession>G9XBW8</accession>
<proteinExistence type="predicted"/>
<protein>
    <submittedName>
        <fullName evidence="1">Uncharacterized protein</fullName>
    </submittedName>
</protein>
<organism evidence="1 2">
    <name type="scientific">Peptoanaerobacter stomatis</name>
    <dbReference type="NCBI Taxonomy" id="796937"/>
    <lineage>
        <taxon>Bacteria</taxon>
        <taxon>Bacillati</taxon>
        <taxon>Bacillota</taxon>
        <taxon>Clostridia</taxon>
        <taxon>Peptostreptococcales</taxon>
        <taxon>Filifactoraceae</taxon>
        <taxon>Peptoanaerobacter</taxon>
    </lineage>
</organism>
<dbReference type="EMBL" id="AFZG01000019">
    <property type="protein sequence ID" value="EHL19455.1"/>
    <property type="molecule type" value="Genomic_DNA"/>
</dbReference>
<dbReference type="HOGENOM" id="CLU_3409880_0_0_9"/>